<sequence length="139" mass="15227">MTAESRDVPNALLQRLVGDRMYSVEFVLNDYVQLRFDGPPGGSPVTLNSYVWPTVDCGERVWHEADLGYADALRRLVPGTVGSTSEDTGAGIQIFLDTGSVTIHPKLEEVHVEIAEIMGFADGSWTVWRPAEGSFDDLA</sequence>
<evidence type="ECO:0000313" key="2">
    <source>
        <dbReference type="Proteomes" id="UP000271678"/>
    </source>
</evidence>
<keyword evidence="2" id="KW-1185">Reference proteome</keyword>
<proteinExistence type="predicted"/>
<gene>
    <name evidence="1" type="ORF">EFY87_17070</name>
</gene>
<protein>
    <submittedName>
        <fullName evidence="1">Uncharacterized protein</fullName>
    </submittedName>
</protein>
<name>A0A3M9M4S5_9MICO</name>
<dbReference type="Proteomes" id="UP000271678">
    <property type="component" value="Unassembled WGS sequence"/>
</dbReference>
<dbReference type="OrthoDB" id="3428371at2"/>
<dbReference type="EMBL" id="RJJQ01000020">
    <property type="protein sequence ID" value="RNI19538.1"/>
    <property type="molecule type" value="Genomic_DNA"/>
</dbReference>
<comment type="caution">
    <text evidence="1">The sequence shown here is derived from an EMBL/GenBank/DDBJ whole genome shotgun (WGS) entry which is preliminary data.</text>
</comment>
<accession>A0A3M9M4S5</accession>
<evidence type="ECO:0000313" key="1">
    <source>
        <dbReference type="EMBL" id="RNI19538.1"/>
    </source>
</evidence>
<dbReference type="AlphaFoldDB" id="A0A3M9M4S5"/>
<organism evidence="1 2">
    <name type="scientific">Flexivirga caeni</name>
    <dbReference type="NCBI Taxonomy" id="2294115"/>
    <lineage>
        <taxon>Bacteria</taxon>
        <taxon>Bacillati</taxon>
        <taxon>Actinomycetota</taxon>
        <taxon>Actinomycetes</taxon>
        <taxon>Micrococcales</taxon>
        <taxon>Dermacoccaceae</taxon>
        <taxon>Flexivirga</taxon>
    </lineage>
</organism>
<reference evidence="1 2" key="1">
    <citation type="submission" date="2018-11" db="EMBL/GenBank/DDBJ databases">
        <title>Draft genome of Simplicispira Flexivirga sp. BO-16.</title>
        <authorList>
            <person name="Im W.T."/>
        </authorList>
    </citation>
    <scope>NUCLEOTIDE SEQUENCE [LARGE SCALE GENOMIC DNA]</scope>
    <source>
        <strain evidence="1 2">BO-16</strain>
    </source>
</reference>